<feature type="binding site" evidence="1">
    <location>
        <position position="924"/>
    </location>
    <ligand>
        <name>Zn(2+)</name>
        <dbReference type="ChEBI" id="CHEBI:29105"/>
    </ligand>
</feature>
<dbReference type="CDD" id="cd04792">
    <property type="entry name" value="LanM-like"/>
    <property type="match status" value="1"/>
</dbReference>
<keyword evidence="4" id="KW-1185">Reference proteome</keyword>
<dbReference type="RefSeq" id="WP_069717242.1">
    <property type="nucleotide sequence ID" value="NZ_MJEH01000022.1"/>
</dbReference>
<dbReference type="PANTHER" id="PTHR12736:SF7">
    <property type="entry name" value="LANC-LIKE PROTEIN 3"/>
    <property type="match status" value="1"/>
</dbReference>
<dbReference type="InterPro" id="IPR012341">
    <property type="entry name" value="6hp_glycosidase-like_sf"/>
</dbReference>
<reference evidence="3 4" key="1">
    <citation type="submission" date="2016-08" db="EMBL/GenBank/DDBJ databases">
        <title>Genome of Bacillus solimangrovi GH2-4.</title>
        <authorList>
            <person name="Lim S."/>
            <person name="Kim B.-C."/>
        </authorList>
    </citation>
    <scope>NUCLEOTIDE SEQUENCE [LARGE SCALE GENOMIC DNA]</scope>
    <source>
        <strain evidence="3 4">GH2-4</strain>
    </source>
</reference>
<protein>
    <recommendedName>
        <fullName evidence="2">Lantibiotic biosynthesis protein dehydration domain-containing protein</fullName>
    </recommendedName>
</protein>
<organism evidence="3 4">
    <name type="scientific">Bacillus solimangrovi</name>
    <dbReference type="NCBI Taxonomy" id="1305675"/>
    <lineage>
        <taxon>Bacteria</taxon>
        <taxon>Bacillati</taxon>
        <taxon>Bacillota</taxon>
        <taxon>Bacilli</taxon>
        <taxon>Bacillales</taxon>
        <taxon>Bacillaceae</taxon>
        <taxon>Bacillus</taxon>
    </lineage>
</organism>
<dbReference type="GO" id="GO:0005975">
    <property type="term" value="P:carbohydrate metabolic process"/>
    <property type="evidence" value="ECO:0007669"/>
    <property type="project" value="InterPro"/>
</dbReference>
<dbReference type="PIRSF" id="PIRSF037228">
    <property type="entry name" value="Lant_mod_RumM"/>
    <property type="match status" value="1"/>
</dbReference>
<dbReference type="Proteomes" id="UP000095209">
    <property type="component" value="Unassembled WGS sequence"/>
</dbReference>
<keyword evidence="1" id="KW-0862">Zinc</keyword>
<feature type="domain" description="Lantibiotic biosynthesis protein dehydration" evidence="2">
    <location>
        <begin position="206"/>
        <end position="575"/>
    </location>
</feature>
<name>A0A1E5LFF8_9BACI</name>
<dbReference type="SUPFAM" id="SSF158745">
    <property type="entry name" value="LanC-like"/>
    <property type="match status" value="1"/>
</dbReference>
<proteinExistence type="predicted"/>
<dbReference type="GO" id="GO:0005886">
    <property type="term" value="C:plasma membrane"/>
    <property type="evidence" value="ECO:0007669"/>
    <property type="project" value="TreeGrafter"/>
</dbReference>
<dbReference type="OrthoDB" id="9148343at2"/>
<dbReference type="STRING" id="1305675.BFG57_02045"/>
<sequence length="1056" mass="122177">MKIAESIDLDKEKLKAATFINERNATELTNTNSNALNEWLNHIKLPENYIENFLKEYNKTETELNIILEQSPNEVTINDKDTKWFKYLMELINNYSNSEKIAEHLYLKKELHNHPYLDFTYPFLNWMSSIVKVKSNPILDQKVVEDCILEATLKSVIKLSSKVLTLEINELRNENKLIGNTSEERYLYFCEKIQQREYMVDLLYRYPTMFRLIIEESIQQRNYVLNTIEHLINDYAEIKGKYNIEGKLMKINMDQGDSHRGKKTVVIFEFEKGLIVYKPKSLLVDQKLNHIINYINNKRIKYPLKNMEVIAKENYGWQPYVEYIGCDQKAEIEELYYKMGVYTCIFHTLLGTDFHAENVIVSKSDPFFIDLESLFQGFDTQDLMSETAHKKDLYVIKDSILRTSLFPAKLNKQSQIDISGITGEGDKSVDKGRFTFENNYTDEIKIVRKPYITEHKKNIPLLNNTRINPREYATFISEGFNDCYDIICENKEDFLGEKGILITFKDCCVRTIVRNTKDYNLLLTASTNPNYLSNAINRNRLFDRMWGILNGNDKLKDIIPAETKDLLNFDIPYFYSFINSTSIFDSLGNEYKQFHSDTILNRVEKKIIAMDEEDKNYQSSMIKNVLLPPIKKWDLKEFKRNYISTKHIKVKSKSDLLDAAINLAEDILEQSVTTKEYNDISWKNLTIGYDSQWILAPLDNSLYDGLLGNALFFASLYKITNQDKYLDTVEKILISVEMNRDIYERNYTISAFTGFAASAYCYYYLGILLKRQDLKEKGIQNLLRCSNLIESDNQFDIIAGCAGTIIVAINIYRNCSNDEVLSIALKCGEHLLNNVVENDDSTVGWKNTVSGENILTGMSHGNAGIAWSLYELYKETKTPSFHHYALKALEYERTLYSAVEKNWFDLRDRENRIKKGFPEPVHWCHGASGIGMARIKCYELFPDSKTEEEIYVALEKTLEEGFGGSDSLCHGSMGNLDLFLLASEAFQENSHYRKALEIASDTVELANNDQWYCGIPQKSVVSSFMIGLSGIGYQLLRVIDSVNVPSVLTLELPREE</sequence>
<dbReference type="NCBIfam" id="TIGR03897">
    <property type="entry name" value="lanti_2_LanM"/>
    <property type="match status" value="1"/>
</dbReference>
<dbReference type="Pfam" id="PF05147">
    <property type="entry name" value="LANC_like"/>
    <property type="match status" value="1"/>
</dbReference>
<dbReference type="GO" id="GO:0031179">
    <property type="term" value="P:peptide modification"/>
    <property type="evidence" value="ECO:0007669"/>
    <property type="project" value="InterPro"/>
</dbReference>
<dbReference type="Pfam" id="PF13575">
    <property type="entry name" value="DUF4135"/>
    <property type="match status" value="1"/>
</dbReference>
<feature type="binding site" evidence="1">
    <location>
        <position position="970"/>
    </location>
    <ligand>
        <name>Zn(2+)</name>
        <dbReference type="ChEBI" id="CHEBI:29105"/>
    </ligand>
</feature>
<evidence type="ECO:0000256" key="1">
    <source>
        <dbReference type="PIRSR" id="PIRSR607822-1"/>
    </source>
</evidence>
<accession>A0A1E5LFF8</accession>
<evidence type="ECO:0000259" key="2">
    <source>
        <dbReference type="Pfam" id="PF13575"/>
    </source>
</evidence>
<evidence type="ECO:0000313" key="4">
    <source>
        <dbReference type="Proteomes" id="UP000095209"/>
    </source>
</evidence>
<dbReference type="InterPro" id="IPR007822">
    <property type="entry name" value="LANC-like"/>
</dbReference>
<dbReference type="GO" id="GO:0046872">
    <property type="term" value="F:metal ion binding"/>
    <property type="evidence" value="ECO:0007669"/>
    <property type="project" value="UniProtKB-KW"/>
</dbReference>
<comment type="caution">
    <text evidence="3">The sequence shown here is derived from an EMBL/GenBank/DDBJ whole genome shotgun (WGS) entry which is preliminary data.</text>
</comment>
<dbReference type="PRINTS" id="PR01950">
    <property type="entry name" value="LANCSUPER"/>
</dbReference>
<dbReference type="SMART" id="SM01260">
    <property type="entry name" value="LANC_like"/>
    <property type="match status" value="1"/>
</dbReference>
<dbReference type="AlphaFoldDB" id="A0A1E5LFF8"/>
<dbReference type="InterPro" id="IPR025410">
    <property type="entry name" value="Lant_dehyd"/>
</dbReference>
<dbReference type="Gene3D" id="1.50.10.10">
    <property type="match status" value="1"/>
</dbReference>
<dbReference type="InterPro" id="IPR017146">
    <property type="entry name" value="Lanti_2_LanM"/>
</dbReference>
<evidence type="ECO:0000313" key="3">
    <source>
        <dbReference type="EMBL" id="OEH92800.1"/>
    </source>
</evidence>
<feature type="binding site" evidence="1">
    <location>
        <position position="969"/>
    </location>
    <ligand>
        <name>Zn(2+)</name>
        <dbReference type="ChEBI" id="CHEBI:29105"/>
    </ligand>
</feature>
<dbReference type="EMBL" id="MJEH01000022">
    <property type="protein sequence ID" value="OEH92800.1"/>
    <property type="molecule type" value="Genomic_DNA"/>
</dbReference>
<keyword evidence="1" id="KW-0479">Metal-binding</keyword>
<gene>
    <name evidence="3" type="ORF">BFG57_02045</name>
</gene>
<dbReference type="PANTHER" id="PTHR12736">
    <property type="entry name" value="LANC-LIKE PROTEIN"/>
    <property type="match status" value="1"/>
</dbReference>